<proteinExistence type="predicted"/>
<gene>
    <name evidence="4" type="ORF">BD410DRAFT_831427</name>
</gene>
<organism evidence="4 5">
    <name type="scientific">Rickenella mellea</name>
    <dbReference type="NCBI Taxonomy" id="50990"/>
    <lineage>
        <taxon>Eukaryota</taxon>
        <taxon>Fungi</taxon>
        <taxon>Dikarya</taxon>
        <taxon>Basidiomycota</taxon>
        <taxon>Agaricomycotina</taxon>
        <taxon>Agaricomycetes</taxon>
        <taxon>Hymenochaetales</taxon>
        <taxon>Rickenellaceae</taxon>
        <taxon>Rickenella</taxon>
    </lineage>
</organism>
<dbReference type="PANTHER" id="PTHR10039">
    <property type="entry name" value="AMELOGENIN"/>
    <property type="match status" value="1"/>
</dbReference>
<dbReference type="InterPro" id="IPR056884">
    <property type="entry name" value="NPHP3-like_N"/>
</dbReference>
<dbReference type="EMBL" id="ML170220">
    <property type="protein sequence ID" value="TDL17497.1"/>
    <property type="molecule type" value="Genomic_DNA"/>
</dbReference>
<evidence type="ECO:0000256" key="1">
    <source>
        <dbReference type="ARBA" id="ARBA00022737"/>
    </source>
</evidence>
<dbReference type="SUPFAM" id="SSF52540">
    <property type="entry name" value="P-loop containing nucleoside triphosphate hydrolases"/>
    <property type="match status" value="1"/>
</dbReference>
<evidence type="ECO:0000259" key="3">
    <source>
        <dbReference type="Pfam" id="PF24883"/>
    </source>
</evidence>
<evidence type="ECO:0000256" key="2">
    <source>
        <dbReference type="SAM" id="MobiDB-lite"/>
    </source>
</evidence>
<keyword evidence="5" id="KW-1185">Reference proteome</keyword>
<protein>
    <recommendedName>
        <fullName evidence="3">Nephrocystin 3-like N-terminal domain-containing protein</fullName>
    </recommendedName>
</protein>
<feature type="region of interest" description="Disordered" evidence="2">
    <location>
        <begin position="170"/>
        <end position="197"/>
    </location>
</feature>
<keyword evidence="1" id="KW-0677">Repeat</keyword>
<dbReference type="OrthoDB" id="5967843at2759"/>
<dbReference type="Pfam" id="PF24883">
    <property type="entry name" value="NPHP3_N"/>
    <property type="match status" value="1"/>
</dbReference>
<dbReference type="PANTHER" id="PTHR10039:SF14">
    <property type="entry name" value="NACHT DOMAIN-CONTAINING PROTEIN"/>
    <property type="match status" value="1"/>
</dbReference>
<dbReference type="STRING" id="50990.A0A4Y7PPZ5"/>
<dbReference type="VEuPathDB" id="FungiDB:BD410DRAFT_831427"/>
<reference evidence="4 5" key="1">
    <citation type="submission" date="2018-06" db="EMBL/GenBank/DDBJ databases">
        <title>A transcriptomic atlas of mushroom development highlights an independent origin of complex multicellularity.</title>
        <authorList>
            <consortium name="DOE Joint Genome Institute"/>
            <person name="Krizsan K."/>
            <person name="Almasi E."/>
            <person name="Merenyi Z."/>
            <person name="Sahu N."/>
            <person name="Viragh M."/>
            <person name="Koszo T."/>
            <person name="Mondo S."/>
            <person name="Kiss B."/>
            <person name="Balint B."/>
            <person name="Kues U."/>
            <person name="Barry K."/>
            <person name="Hegedus J.C."/>
            <person name="Henrissat B."/>
            <person name="Johnson J."/>
            <person name="Lipzen A."/>
            <person name="Ohm R."/>
            <person name="Nagy I."/>
            <person name="Pangilinan J."/>
            <person name="Yan J."/>
            <person name="Xiong Y."/>
            <person name="Grigoriev I.V."/>
            <person name="Hibbett D.S."/>
            <person name="Nagy L.G."/>
        </authorList>
    </citation>
    <scope>NUCLEOTIDE SEQUENCE [LARGE SCALE GENOMIC DNA]</scope>
    <source>
        <strain evidence="4 5">SZMC22713</strain>
    </source>
</reference>
<dbReference type="AlphaFoldDB" id="A0A4Y7PPZ5"/>
<accession>A0A4Y7PPZ5</accession>
<evidence type="ECO:0000313" key="5">
    <source>
        <dbReference type="Proteomes" id="UP000294933"/>
    </source>
</evidence>
<evidence type="ECO:0000313" key="4">
    <source>
        <dbReference type="EMBL" id="TDL17497.1"/>
    </source>
</evidence>
<dbReference type="Gene3D" id="3.40.50.300">
    <property type="entry name" value="P-loop containing nucleotide triphosphate hydrolases"/>
    <property type="match status" value="1"/>
</dbReference>
<dbReference type="Proteomes" id="UP000294933">
    <property type="component" value="Unassembled WGS sequence"/>
</dbReference>
<feature type="domain" description="Nephrocystin 3-like N-terminal" evidence="3">
    <location>
        <begin position="232"/>
        <end position="389"/>
    </location>
</feature>
<name>A0A4Y7PPZ5_9AGAM</name>
<dbReference type="InterPro" id="IPR027417">
    <property type="entry name" value="P-loop_NTPase"/>
</dbReference>
<sequence>MSRGEGAWLQIFGALSLMVLRDGIYKIRNLRTRNHASLLLEQGDIVACDGYYRAGEKWQVNQVIENDRYEIRNFDKPEYYASCDHRPIPGQHVYLCGLPRRQLWTIREDVLGNSIEEDMKTYTILADESGGYWNFKTREPNAQTILTRNPPNDWSLWVFEPAEVIGPEMRGQPCRYHHTPESPTSSEGSDELDGSEYHDKIPRVEGAAYNSSQRDFRTGCLSGTRDYLLTIVHEWVQGRGSTPPLFWLNGLAGTGKTTIAHSIAEYYDERRQLGATFFFSRDQQDCRDTRQVFRTIAYQLGNAYSDVRVAIAKAIKDLNPLHSNSQTQLLNLIIEPLRSFSLPSSGPIVIILDALDESDDHTAAANIVELIATELSRAPLPLKFFVTSRPEKNLRSRFYKQTISSQTQTMILHDIDIDVVQKDIRLFLQVKLTEIAEIHREVIPQKPTWPTAPDIDALTKRAGGLFIFASTLVGFLEGSSFRAPERLWRILNAKDMAPNSNLKPYANLDKLYHQILEDMLHAGPDSVEDTATTFRRVVGTILFLQERASCGFLSSLLNTPVHTVDVNGALMHLHSVIKVPTGNNAVEIFHPSFHDYLTNPARCTDDRLFILPRLQHRIIAGACLQAMIDSLPSTLSRTIYRETPPTNFDCPQWLIYACRHWTEHARLCLPDSDVEFFALTHRFYSTTSLNWIIWQAISCHGLDKFMHFIEQAAQLGLRWRPLLSTGLEHLGNALYNRHKAYRNSNDRELYPRFITFASVLAIELKTAESRNDRIFAPTNLLTPFSMISLPEICQWDYLRIQDQKWLEDASVRAPPGSAAQSAYYHILGCLAYVKQEFQRSLKWLQMAFNGPHRRHSPEILRDMVAARCSGARDSRYFINDEWDLPAHVIDKYIQSLQGGGGCRVDNDFTLGNLYWRRFQLLGNTSNSEDIDMSIQYLQNAVNAGPQNCLQYEALLNLGHSFCMRYEFFGSHTDIDASEKCLREVEAHPHDHFWSRFYLERDLGRAMYKSFKLRGRREDIDNSISHLSKAKQIYSDELIISYLAEARSASKGI</sequence>